<keyword evidence="1" id="KW-0378">Hydrolase</keyword>
<dbReference type="RefSeq" id="WP_078974689.1">
    <property type="nucleotide sequence ID" value="NZ_MWQN01000001.1"/>
</dbReference>
<dbReference type="InterPro" id="IPR000868">
    <property type="entry name" value="Isochorismatase-like_dom"/>
</dbReference>
<dbReference type="PANTHER" id="PTHR43540:SF3">
    <property type="entry name" value="ENTEROBACTIN SYNTHASE COMPONENT B"/>
    <property type="match status" value="1"/>
</dbReference>
<evidence type="ECO:0000313" key="3">
    <source>
        <dbReference type="EMBL" id="OPC80430.1"/>
    </source>
</evidence>
<dbReference type="GO" id="GO:0008908">
    <property type="term" value="F:isochorismatase activity"/>
    <property type="evidence" value="ECO:0007669"/>
    <property type="project" value="InterPro"/>
</dbReference>
<organism evidence="3 4">
    <name type="scientific">Embleya scabrispora</name>
    <dbReference type="NCBI Taxonomy" id="159449"/>
    <lineage>
        <taxon>Bacteria</taxon>
        <taxon>Bacillati</taxon>
        <taxon>Actinomycetota</taxon>
        <taxon>Actinomycetes</taxon>
        <taxon>Kitasatosporales</taxon>
        <taxon>Streptomycetaceae</taxon>
        <taxon>Embleya</taxon>
    </lineage>
</organism>
<dbReference type="OrthoDB" id="5794853at2"/>
<dbReference type="PRINTS" id="PR01398">
    <property type="entry name" value="ISCHRISMTASE"/>
</dbReference>
<dbReference type="Gene3D" id="3.40.50.850">
    <property type="entry name" value="Isochorismatase-like"/>
    <property type="match status" value="1"/>
</dbReference>
<reference evidence="3 4" key="1">
    <citation type="submission" date="2017-03" db="EMBL/GenBank/DDBJ databases">
        <title>Draft genome sequence of Streptomyces scabrisporus NF3, endophyte isolated from Amphipterygium adstringens.</title>
        <authorList>
            <person name="Vazquez M."/>
            <person name="Ceapa C.D."/>
            <person name="Rodriguez Luna D."/>
            <person name="Sanchez Esquivel S."/>
        </authorList>
    </citation>
    <scope>NUCLEOTIDE SEQUENCE [LARGE SCALE GENOMIC DNA]</scope>
    <source>
        <strain evidence="3 4">NF3</strain>
    </source>
</reference>
<dbReference type="Proteomes" id="UP000190037">
    <property type="component" value="Unassembled WGS sequence"/>
</dbReference>
<dbReference type="STRING" id="159449.B4N89_05250"/>
<dbReference type="InterPro" id="IPR016291">
    <property type="entry name" value="Isochorismatase"/>
</dbReference>
<dbReference type="PIRSF" id="PIRSF001111">
    <property type="entry name" value="Isochorismatase"/>
    <property type="match status" value="1"/>
</dbReference>
<dbReference type="InterPro" id="IPR036380">
    <property type="entry name" value="Isochorismatase-like_sf"/>
</dbReference>
<dbReference type="Pfam" id="PF00857">
    <property type="entry name" value="Isochorismatase"/>
    <property type="match status" value="1"/>
</dbReference>
<dbReference type="SUPFAM" id="SSF52499">
    <property type="entry name" value="Isochorismatase-like hydrolases"/>
    <property type="match status" value="1"/>
</dbReference>
<protein>
    <submittedName>
        <fullName evidence="3">Isochorismatase</fullName>
    </submittedName>
</protein>
<dbReference type="AlphaFoldDB" id="A0A1T3NUS5"/>
<evidence type="ECO:0000313" key="4">
    <source>
        <dbReference type="Proteomes" id="UP000190037"/>
    </source>
</evidence>
<sequence>MPGIPDIAPYPLPGESDLPANTARWTVDPDRAVLLVHDMQRYFVRPFAAAQRRELIDNIVLLRERCAHLGMPVAFTAQPGSMTAEQRGLLLDFWGPGMRVSAEDRAIVDELAPRPEDWLLTKWRYSAFFRSDLLERMRACGRDQLVVCGIYAHVGVLMTAVDAFTNDIRTFLVADAVADFSAADHALALEYAALQCAVVATTRGLRTDDGPLVPAAQDASPAGVRATRIGAAR</sequence>
<dbReference type="EMBL" id="MWQN01000001">
    <property type="protein sequence ID" value="OPC80430.1"/>
    <property type="molecule type" value="Genomic_DNA"/>
</dbReference>
<feature type="domain" description="Isochorismatase-like" evidence="2">
    <location>
        <begin position="33"/>
        <end position="202"/>
    </location>
</feature>
<accession>A0A1T3NUS5</accession>
<proteinExistence type="predicted"/>
<dbReference type="PANTHER" id="PTHR43540">
    <property type="entry name" value="PEROXYUREIDOACRYLATE/UREIDOACRYLATE AMIDOHYDROLASE-RELATED"/>
    <property type="match status" value="1"/>
</dbReference>
<comment type="caution">
    <text evidence="3">The sequence shown here is derived from an EMBL/GenBank/DDBJ whole genome shotgun (WGS) entry which is preliminary data.</text>
</comment>
<keyword evidence="4" id="KW-1185">Reference proteome</keyword>
<name>A0A1T3NUS5_9ACTN</name>
<dbReference type="InterPro" id="IPR050272">
    <property type="entry name" value="Isochorismatase-like_hydrls"/>
</dbReference>
<evidence type="ECO:0000256" key="1">
    <source>
        <dbReference type="ARBA" id="ARBA00022801"/>
    </source>
</evidence>
<gene>
    <name evidence="3" type="ORF">B4N89_05250</name>
</gene>
<evidence type="ECO:0000259" key="2">
    <source>
        <dbReference type="Pfam" id="PF00857"/>
    </source>
</evidence>